<dbReference type="Proteomes" id="UP001589776">
    <property type="component" value="Unassembled WGS sequence"/>
</dbReference>
<dbReference type="RefSeq" id="WP_377470388.1">
    <property type="nucleotide sequence ID" value="NZ_JBHLWN010000046.1"/>
</dbReference>
<organism evidence="1 2">
    <name type="scientific">Paenibacillus chartarius</name>
    <dbReference type="NCBI Taxonomy" id="747481"/>
    <lineage>
        <taxon>Bacteria</taxon>
        <taxon>Bacillati</taxon>
        <taxon>Bacillota</taxon>
        <taxon>Bacilli</taxon>
        <taxon>Bacillales</taxon>
        <taxon>Paenibacillaceae</taxon>
        <taxon>Paenibacillus</taxon>
    </lineage>
</organism>
<keyword evidence="2" id="KW-1185">Reference proteome</keyword>
<dbReference type="EMBL" id="JBHLWN010000046">
    <property type="protein sequence ID" value="MFC0213129.1"/>
    <property type="molecule type" value="Genomic_DNA"/>
</dbReference>
<protein>
    <submittedName>
        <fullName evidence="1">Spore coat protein</fullName>
    </submittedName>
</protein>
<dbReference type="PANTHER" id="PTHR39183">
    <property type="entry name" value="SPORE COAT PROTEIN F-LIKE PROTEIN YHCQ"/>
    <property type="match status" value="1"/>
</dbReference>
<name>A0ABV6DKH6_9BACL</name>
<dbReference type="PANTHER" id="PTHR39183:SF1">
    <property type="entry name" value="SPORE COAT PROTEIN F-LIKE PROTEIN YHCQ"/>
    <property type="match status" value="1"/>
</dbReference>
<accession>A0ABV6DKH6</accession>
<keyword evidence="1" id="KW-0946">Virion</keyword>
<proteinExistence type="predicted"/>
<evidence type="ECO:0000313" key="2">
    <source>
        <dbReference type="Proteomes" id="UP001589776"/>
    </source>
</evidence>
<sequence length="91" mass="10354">MMMDDRFYALELLLTAKTGIRDTAVAISETSTPSVRDVLLRQFEEEAQAHQTVFLYTLSRGLTPSYSPEQLIRNDFENAYMALQLPLPALK</sequence>
<gene>
    <name evidence="1" type="ORF">ACFFK0_11805</name>
</gene>
<reference evidence="1 2" key="1">
    <citation type="submission" date="2024-09" db="EMBL/GenBank/DDBJ databases">
        <authorList>
            <person name="Sun Q."/>
            <person name="Mori K."/>
        </authorList>
    </citation>
    <scope>NUCLEOTIDE SEQUENCE [LARGE SCALE GENOMIC DNA]</scope>
    <source>
        <strain evidence="1 2">CCM 7759</strain>
    </source>
</reference>
<dbReference type="Pfam" id="PF07875">
    <property type="entry name" value="Coat_F"/>
    <property type="match status" value="1"/>
</dbReference>
<evidence type="ECO:0000313" key="1">
    <source>
        <dbReference type="EMBL" id="MFC0213129.1"/>
    </source>
</evidence>
<keyword evidence="1" id="KW-0167">Capsid protein</keyword>
<dbReference type="InterPro" id="IPR012851">
    <property type="entry name" value="Spore_coat_CotF-like"/>
</dbReference>
<comment type="caution">
    <text evidence="1">The sequence shown here is derived from an EMBL/GenBank/DDBJ whole genome shotgun (WGS) entry which is preliminary data.</text>
</comment>